<gene>
    <name evidence="1" type="ORF">NPIL_454951</name>
</gene>
<sequence length="131" mass="15050">MKFQGVGSEVHLDSGADCAFHRKSSAERLKEWKKLLGGKRSLKALSSGITVTSRWEGAPTKREGQYTDDSIFNFKSLPIEGWKRLLHCFKNRFFPPYDWEIRTGGNQINAFISGWRLSLQQGRSADYQFLF</sequence>
<evidence type="ECO:0000313" key="1">
    <source>
        <dbReference type="EMBL" id="GFT49421.1"/>
    </source>
</evidence>
<comment type="caution">
    <text evidence="1">The sequence shown here is derived from an EMBL/GenBank/DDBJ whole genome shotgun (WGS) entry which is preliminary data.</text>
</comment>
<protein>
    <submittedName>
        <fullName evidence="1">Uncharacterized protein</fullName>
    </submittedName>
</protein>
<reference evidence="1" key="1">
    <citation type="submission" date="2020-08" db="EMBL/GenBank/DDBJ databases">
        <title>Multicomponent nature underlies the extraordinary mechanical properties of spider dragline silk.</title>
        <authorList>
            <person name="Kono N."/>
            <person name="Nakamura H."/>
            <person name="Mori M."/>
            <person name="Yoshida Y."/>
            <person name="Ohtoshi R."/>
            <person name="Malay A.D."/>
            <person name="Moran D.A.P."/>
            <person name="Tomita M."/>
            <person name="Numata K."/>
            <person name="Arakawa K."/>
        </authorList>
    </citation>
    <scope>NUCLEOTIDE SEQUENCE</scope>
</reference>
<organism evidence="1 2">
    <name type="scientific">Nephila pilipes</name>
    <name type="common">Giant wood spider</name>
    <name type="synonym">Nephila maculata</name>
    <dbReference type="NCBI Taxonomy" id="299642"/>
    <lineage>
        <taxon>Eukaryota</taxon>
        <taxon>Metazoa</taxon>
        <taxon>Ecdysozoa</taxon>
        <taxon>Arthropoda</taxon>
        <taxon>Chelicerata</taxon>
        <taxon>Arachnida</taxon>
        <taxon>Araneae</taxon>
        <taxon>Araneomorphae</taxon>
        <taxon>Entelegynae</taxon>
        <taxon>Araneoidea</taxon>
        <taxon>Nephilidae</taxon>
        <taxon>Nephila</taxon>
    </lineage>
</organism>
<dbReference type="EMBL" id="BMAW01065232">
    <property type="protein sequence ID" value="GFT49421.1"/>
    <property type="molecule type" value="Genomic_DNA"/>
</dbReference>
<dbReference type="AlphaFoldDB" id="A0A8X6P5K0"/>
<keyword evidence="2" id="KW-1185">Reference proteome</keyword>
<evidence type="ECO:0000313" key="2">
    <source>
        <dbReference type="Proteomes" id="UP000887013"/>
    </source>
</evidence>
<accession>A0A8X6P5K0</accession>
<dbReference type="Proteomes" id="UP000887013">
    <property type="component" value="Unassembled WGS sequence"/>
</dbReference>
<proteinExistence type="predicted"/>
<name>A0A8X6P5K0_NEPPI</name>